<dbReference type="PANTHER" id="PTHR43047:SF2">
    <property type="entry name" value="HISTIDINE KINASE M7"/>
    <property type="match status" value="1"/>
</dbReference>
<reference evidence="10" key="1">
    <citation type="submission" date="2023-03" db="EMBL/GenBank/DDBJ databases">
        <title>Complete genome of Cladonia borealis.</title>
        <authorList>
            <person name="Park H."/>
        </authorList>
    </citation>
    <scope>NUCLEOTIDE SEQUENCE</scope>
    <source>
        <strain evidence="10">ANT050790</strain>
    </source>
</reference>
<comment type="catalytic activity">
    <reaction evidence="1">
        <text>ATP + protein L-histidine = ADP + protein N-phospho-L-histidine.</text>
        <dbReference type="EC" id="2.7.13.3"/>
    </reaction>
</comment>
<dbReference type="GO" id="GO:0009927">
    <property type="term" value="F:histidine phosphotransfer kinase activity"/>
    <property type="evidence" value="ECO:0007669"/>
    <property type="project" value="TreeGrafter"/>
</dbReference>
<feature type="region of interest" description="Disordered" evidence="7">
    <location>
        <begin position="833"/>
        <end position="868"/>
    </location>
</feature>
<dbReference type="Gene3D" id="1.10.287.130">
    <property type="match status" value="1"/>
</dbReference>
<evidence type="ECO:0000256" key="4">
    <source>
        <dbReference type="ARBA" id="ARBA00022679"/>
    </source>
</evidence>
<dbReference type="SUPFAM" id="SSF47384">
    <property type="entry name" value="Homodimeric domain of signal transducing histidine kinase"/>
    <property type="match status" value="1"/>
</dbReference>
<dbReference type="CDD" id="cd17546">
    <property type="entry name" value="REC_hyHK_CKI1_RcsC-like"/>
    <property type="match status" value="1"/>
</dbReference>
<dbReference type="AlphaFoldDB" id="A0AA39RAD8"/>
<dbReference type="InterPro" id="IPR036097">
    <property type="entry name" value="HisK_dim/P_sf"/>
</dbReference>
<keyword evidence="11" id="KW-1185">Reference proteome</keyword>
<dbReference type="SMART" id="SM00448">
    <property type="entry name" value="REC"/>
    <property type="match status" value="1"/>
</dbReference>
<evidence type="ECO:0000259" key="8">
    <source>
        <dbReference type="PROSITE" id="PS50109"/>
    </source>
</evidence>
<dbReference type="PROSITE" id="PS50109">
    <property type="entry name" value="HIS_KIN"/>
    <property type="match status" value="1"/>
</dbReference>
<comment type="caution">
    <text evidence="10">The sequence shown here is derived from an EMBL/GenBank/DDBJ whole genome shotgun (WGS) entry which is preliminary data.</text>
</comment>
<dbReference type="PROSITE" id="PS50110">
    <property type="entry name" value="RESPONSE_REGULATORY"/>
    <property type="match status" value="1"/>
</dbReference>
<dbReference type="GO" id="GO:0000155">
    <property type="term" value="F:phosphorelay sensor kinase activity"/>
    <property type="evidence" value="ECO:0007669"/>
    <property type="project" value="InterPro"/>
</dbReference>
<dbReference type="Proteomes" id="UP001166286">
    <property type="component" value="Unassembled WGS sequence"/>
</dbReference>
<feature type="compositionally biased region" description="Polar residues" evidence="7">
    <location>
        <begin position="705"/>
        <end position="742"/>
    </location>
</feature>
<feature type="domain" description="Histidine kinase" evidence="8">
    <location>
        <begin position="531"/>
        <end position="650"/>
    </location>
</feature>
<feature type="modified residue" description="4-aspartylphosphate" evidence="6">
    <location>
        <position position="813"/>
    </location>
</feature>
<evidence type="ECO:0000256" key="7">
    <source>
        <dbReference type="SAM" id="MobiDB-lite"/>
    </source>
</evidence>
<keyword evidence="5" id="KW-0418">Kinase</keyword>
<gene>
    <name evidence="10" type="ORF">JMJ35_001227</name>
</gene>
<keyword evidence="3 6" id="KW-0597">Phosphoprotein</keyword>
<feature type="compositionally biased region" description="Polar residues" evidence="7">
    <location>
        <begin position="401"/>
        <end position="417"/>
    </location>
</feature>
<dbReference type="SUPFAM" id="SSF55874">
    <property type="entry name" value="ATPase domain of HSP90 chaperone/DNA topoisomerase II/histidine kinase"/>
    <property type="match status" value="1"/>
</dbReference>
<feature type="domain" description="Response regulatory" evidence="9">
    <location>
        <begin position="756"/>
        <end position="912"/>
    </location>
</feature>
<accession>A0AA39RAD8</accession>
<dbReference type="FunFam" id="1.10.287.130:FF:000100">
    <property type="entry name" value="Sensor histidine kinase/response regulator"/>
    <property type="match status" value="1"/>
</dbReference>
<name>A0AA39RAD8_9LECA</name>
<dbReference type="GO" id="GO:0005886">
    <property type="term" value="C:plasma membrane"/>
    <property type="evidence" value="ECO:0007669"/>
    <property type="project" value="TreeGrafter"/>
</dbReference>
<dbReference type="InterPro" id="IPR036890">
    <property type="entry name" value="HATPase_C_sf"/>
</dbReference>
<dbReference type="Pfam" id="PF02518">
    <property type="entry name" value="HATPase_c"/>
    <property type="match status" value="1"/>
</dbReference>
<dbReference type="EMBL" id="JAFEKC020000002">
    <property type="protein sequence ID" value="KAK0516624.1"/>
    <property type="molecule type" value="Genomic_DNA"/>
</dbReference>
<protein>
    <recommendedName>
        <fullName evidence="2">histidine kinase</fullName>
        <ecNumber evidence="2">2.7.13.3</ecNumber>
    </recommendedName>
</protein>
<dbReference type="InterPro" id="IPR001789">
    <property type="entry name" value="Sig_transdc_resp-reg_receiver"/>
</dbReference>
<sequence>MSRHKSKKPAGMDELEGMLERTSICVSSAEPGVPAHNGDWGFRETIGQHYTVAENNAVEELVILKKKLREASTYDFWSLLMCGMTSITGAQYGFVTKRILVDDQNSAVEMPPIGEPGSCLLGVAFYYNDGDKLENLHRDYKYLAYGAPCHHMKHDKVFLIPEGLPQFILNNPNNFPFPTEAYLGVPLFAEGKCFGHFGMMWTVKGVAELKLSWAYIEILLHSLEDVILERLLQGESYAKDVEIMSKPKRVIPADAVTAAQSLKPYARSLSHELRTPMQGVVGMLDVMHATVQESLEGQSDLAVRKVFKTLRDNIEIVQDSSRRAVEAADNVVHAYDLNMQVPDTPNHPNDEDCMDVASTGSSGRRPSILEGKTMFFRRSKRQRTSDSGSIGPAPKHRHLEAQSSAASTPSRNVSPHTRSLRSAVEESDNITGAMEGVVGQGQGPSLVEPGIALELSEPESTTTPGLRHTKVRELLHVVINESLRVGGRPDSAIAEETDGGEIIDVRTRGSNGDLCTKIIEWSVDPQVPETIFVDERDLAKLVSCVFLNAIKFTEEGKITLEASLTSKAKAIVINIVDTGPGIERDFLPYLFKPFSREDDSLTRRKEGLGLGLLVAKGLARKIGGDLVCVRSDTTGPRRGSEFELRVPISYHEGYSRGSTPTGRTPTPTRHAASEPASKARARQTASADRRRTTPRTTQTPHPSRLSDSSFAKATSPLDTTSQSRRNSLSQSTPSRRPSTKNAPTFDRNLAKKHPLTFLVAEDNKINRKLLVNMLGKLGYNNVHEAYDGAEAVHQMSIDRAARGEKPIDVILMDLWMPNMDGYEATQRIFANERDQRQKASAKKSKSPQMKKGGSKDDDDGDDRTRRKGVTVLAVSADVTDSALERAREVGMEGFMTKPYKLLDLERLILEYCAGDGNEGS</sequence>
<evidence type="ECO:0000313" key="10">
    <source>
        <dbReference type="EMBL" id="KAK0516624.1"/>
    </source>
</evidence>
<dbReference type="Pfam" id="PF00072">
    <property type="entry name" value="Response_reg"/>
    <property type="match status" value="1"/>
</dbReference>
<dbReference type="InterPro" id="IPR011006">
    <property type="entry name" value="CheY-like_superfamily"/>
</dbReference>
<feature type="region of interest" description="Disordered" evidence="7">
    <location>
        <begin position="651"/>
        <end position="748"/>
    </location>
</feature>
<dbReference type="Gene3D" id="3.30.565.10">
    <property type="entry name" value="Histidine kinase-like ATPase, C-terminal domain"/>
    <property type="match status" value="1"/>
</dbReference>
<dbReference type="CDD" id="cd00082">
    <property type="entry name" value="HisKA"/>
    <property type="match status" value="1"/>
</dbReference>
<feature type="compositionally biased region" description="Low complexity" evidence="7">
    <location>
        <begin position="655"/>
        <end position="669"/>
    </location>
</feature>
<dbReference type="SUPFAM" id="SSF52172">
    <property type="entry name" value="CheY-like"/>
    <property type="match status" value="1"/>
</dbReference>
<dbReference type="InterPro" id="IPR003661">
    <property type="entry name" value="HisK_dim/P_dom"/>
</dbReference>
<feature type="compositionally biased region" description="Low complexity" evidence="7">
    <location>
        <begin position="694"/>
        <end position="703"/>
    </location>
</feature>
<evidence type="ECO:0000313" key="11">
    <source>
        <dbReference type="Proteomes" id="UP001166286"/>
    </source>
</evidence>
<evidence type="ECO:0000259" key="9">
    <source>
        <dbReference type="PROSITE" id="PS50110"/>
    </source>
</evidence>
<dbReference type="Gene3D" id="3.40.50.2300">
    <property type="match status" value="1"/>
</dbReference>
<proteinExistence type="predicted"/>
<evidence type="ECO:0000256" key="1">
    <source>
        <dbReference type="ARBA" id="ARBA00000085"/>
    </source>
</evidence>
<dbReference type="InterPro" id="IPR005467">
    <property type="entry name" value="His_kinase_dom"/>
</dbReference>
<evidence type="ECO:0000256" key="6">
    <source>
        <dbReference type="PROSITE-ProRule" id="PRU00169"/>
    </source>
</evidence>
<organism evidence="10 11">
    <name type="scientific">Cladonia borealis</name>
    <dbReference type="NCBI Taxonomy" id="184061"/>
    <lineage>
        <taxon>Eukaryota</taxon>
        <taxon>Fungi</taxon>
        <taxon>Dikarya</taxon>
        <taxon>Ascomycota</taxon>
        <taxon>Pezizomycotina</taxon>
        <taxon>Lecanoromycetes</taxon>
        <taxon>OSLEUM clade</taxon>
        <taxon>Lecanoromycetidae</taxon>
        <taxon>Lecanorales</taxon>
        <taxon>Lecanorineae</taxon>
        <taxon>Cladoniaceae</taxon>
        <taxon>Cladonia</taxon>
    </lineage>
</organism>
<feature type="region of interest" description="Disordered" evidence="7">
    <location>
        <begin position="341"/>
        <end position="427"/>
    </location>
</feature>
<dbReference type="PANTHER" id="PTHR43047">
    <property type="entry name" value="TWO-COMPONENT HISTIDINE PROTEIN KINASE"/>
    <property type="match status" value="1"/>
</dbReference>
<evidence type="ECO:0000256" key="3">
    <source>
        <dbReference type="ARBA" id="ARBA00022553"/>
    </source>
</evidence>
<dbReference type="SMART" id="SM00387">
    <property type="entry name" value="HATPase_c"/>
    <property type="match status" value="1"/>
</dbReference>
<keyword evidence="4" id="KW-0808">Transferase</keyword>
<evidence type="ECO:0000256" key="5">
    <source>
        <dbReference type="ARBA" id="ARBA00022777"/>
    </source>
</evidence>
<evidence type="ECO:0000256" key="2">
    <source>
        <dbReference type="ARBA" id="ARBA00012438"/>
    </source>
</evidence>
<dbReference type="PRINTS" id="PR00344">
    <property type="entry name" value="BCTRLSENSOR"/>
</dbReference>
<dbReference type="InterPro" id="IPR004358">
    <property type="entry name" value="Sig_transdc_His_kin-like_C"/>
</dbReference>
<dbReference type="EC" id="2.7.13.3" evidence="2"/>
<dbReference type="InterPro" id="IPR003594">
    <property type="entry name" value="HATPase_dom"/>
</dbReference>